<dbReference type="EMBL" id="VSRR010091068">
    <property type="protein sequence ID" value="MPC92381.1"/>
    <property type="molecule type" value="Genomic_DNA"/>
</dbReference>
<evidence type="ECO:0000313" key="2">
    <source>
        <dbReference type="Proteomes" id="UP000324222"/>
    </source>
</evidence>
<name>A0A5B7J3F0_PORTR</name>
<gene>
    <name evidence="1" type="ORF">E2C01_087469</name>
</gene>
<keyword evidence="2" id="KW-1185">Reference proteome</keyword>
<protein>
    <submittedName>
        <fullName evidence="1">Uncharacterized protein</fullName>
    </submittedName>
</protein>
<accession>A0A5B7J3F0</accession>
<dbReference type="Proteomes" id="UP000324222">
    <property type="component" value="Unassembled WGS sequence"/>
</dbReference>
<comment type="caution">
    <text evidence="1">The sequence shown here is derived from an EMBL/GenBank/DDBJ whole genome shotgun (WGS) entry which is preliminary data.</text>
</comment>
<dbReference type="AlphaFoldDB" id="A0A5B7J3F0"/>
<reference evidence="1 2" key="1">
    <citation type="submission" date="2019-05" db="EMBL/GenBank/DDBJ databases">
        <title>Another draft genome of Portunus trituberculatus and its Hox gene families provides insights of decapod evolution.</title>
        <authorList>
            <person name="Jeong J.-H."/>
            <person name="Song I."/>
            <person name="Kim S."/>
            <person name="Choi T."/>
            <person name="Kim D."/>
            <person name="Ryu S."/>
            <person name="Kim W."/>
        </authorList>
    </citation>
    <scope>NUCLEOTIDE SEQUENCE [LARGE SCALE GENOMIC DNA]</scope>
    <source>
        <tissue evidence="1">Muscle</tissue>
    </source>
</reference>
<sequence length="74" mass="7986">MCVSSGRWSLSLWGGMTKNQPALPHLHPTPLLSSLLHLTPPSLADLTDLYPPPSLHLSTCLAPSPPQHTCPRRG</sequence>
<proteinExistence type="predicted"/>
<organism evidence="1 2">
    <name type="scientific">Portunus trituberculatus</name>
    <name type="common">Swimming crab</name>
    <name type="synonym">Neptunus trituberculatus</name>
    <dbReference type="NCBI Taxonomy" id="210409"/>
    <lineage>
        <taxon>Eukaryota</taxon>
        <taxon>Metazoa</taxon>
        <taxon>Ecdysozoa</taxon>
        <taxon>Arthropoda</taxon>
        <taxon>Crustacea</taxon>
        <taxon>Multicrustacea</taxon>
        <taxon>Malacostraca</taxon>
        <taxon>Eumalacostraca</taxon>
        <taxon>Eucarida</taxon>
        <taxon>Decapoda</taxon>
        <taxon>Pleocyemata</taxon>
        <taxon>Brachyura</taxon>
        <taxon>Eubrachyura</taxon>
        <taxon>Portunoidea</taxon>
        <taxon>Portunidae</taxon>
        <taxon>Portuninae</taxon>
        <taxon>Portunus</taxon>
    </lineage>
</organism>
<evidence type="ECO:0000313" key="1">
    <source>
        <dbReference type="EMBL" id="MPC92381.1"/>
    </source>
</evidence>